<keyword evidence="6" id="KW-0679">Respiratory chain</keyword>
<evidence type="ECO:0000256" key="10">
    <source>
        <dbReference type="ARBA" id="ARBA00022989"/>
    </source>
</evidence>
<comment type="subcellular location">
    <subcellularLocation>
        <location evidence="1">Mitochondrion membrane</location>
        <topology evidence="1">Multi-pass membrane protein</topology>
    </subcellularLocation>
</comment>
<feature type="non-terminal residue" evidence="18">
    <location>
        <position position="69"/>
    </location>
</feature>
<dbReference type="AlphaFoldDB" id="A0A851BYE0"/>
<feature type="non-terminal residue" evidence="18">
    <location>
        <position position="1"/>
    </location>
</feature>
<evidence type="ECO:0000256" key="17">
    <source>
        <dbReference type="SAM" id="SignalP"/>
    </source>
</evidence>
<comment type="catalytic activity">
    <reaction evidence="15">
        <text>a ubiquinone + NADH + 5 H(+)(in) = a ubiquinol + NAD(+) + 4 H(+)(out)</text>
        <dbReference type="Rhea" id="RHEA:29091"/>
        <dbReference type="Rhea" id="RHEA-COMP:9565"/>
        <dbReference type="Rhea" id="RHEA-COMP:9566"/>
        <dbReference type="ChEBI" id="CHEBI:15378"/>
        <dbReference type="ChEBI" id="CHEBI:16389"/>
        <dbReference type="ChEBI" id="CHEBI:17976"/>
        <dbReference type="ChEBI" id="CHEBI:57540"/>
        <dbReference type="ChEBI" id="CHEBI:57945"/>
        <dbReference type="EC" id="7.1.1.2"/>
    </reaction>
</comment>
<dbReference type="GO" id="GO:0031966">
    <property type="term" value="C:mitochondrial membrane"/>
    <property type="evidence" value="ECO:0007669"/>
    <property type="project" value="UniProtKB-SubCell"/>
</dbReference>
<evidence type="ECO:0000256" key="7">
    <source>
        <dbReference type="ARBA" id="ARBA00022692"/>
    </source>
</evidence>
<comment type="similarity">
    <text evidence="2">Belongs to the complex I subunit 6 family.</text>
</comment>
<keyword evidence="5" id="KW-0813">Transport</keyword>
<dbReference type="EC" id="7.1.1.2" evidence="3"/>
<evidence type="ECO:0000256" key="2">
    <source>
        <dbReference type="ARBA" id="ARBA00005698"/>
    </source>
</evidence>
<protein>
    <recommendedName>
        <fullName evidence="4">NADH-ubiquinone oxidoreductase chain 6</fullName>
        <ecNumber evidence="3">7.1.1.2</ecNumber>
    </recommendedName>
    <alternativeName>
        <fullName evidence="14">NADH dehydrogenase subunit 6</fullName>
    </alternativeName>
</protein>
<comment type="caution">
    <text evidence="18">The sequence shown here is derived from an EMBL/GenBank/DDBJ whole genome shotgun (WGS) entry which is preliminary data.</text>
</comment>
<dbReference type="Proteomes" id="UP000642973">
    <property type="component" value="Unassembled WGS sequence"/>
</dbReference>
<evidence type="ECO:0000256" key="11">
    <source>
        <dbReference type="ARBA" id="ARBA00023027"/>
    </source>
</evidence>
<keyword evidence="9" id="KW-0249">Electron transport</keyword>
<dbReference type="GO" id="GO:0008137">
    <property type="term" value="F:NADH dehydrogenase (ubiquinone) activity"/>
    <property type="evidence" value="ECO:0007669"/>
    <property type="project" value="UniProtKB-EC"/>
</dbReference>
<keyword evidence="7 16" id="KW-0812">Transmembrane</keyword>
<feature type="chain" id="PRO_5032499621" description="NADH-ubiquinone oxidoreductase chain 6" evidence="17">
    <location>
        <begin position="20"/>
        <end position="69"/>
    </location>
</feature>
<evidence type="ECO:0000256" key="1">
    <source>
        <dbReference type="ARBA" id="ARBA00004225"/>
    </source>
</evidence>
<organism evidence="18 19">
    <name type="scientific">Calyptomena viridis</name>
    <name type="common">Lesser green broadbill</name>
    <dbReference type="NCBI Taxonomy" id="135972"/>
    <lineage>
        <taxon>Eukaryota</taxon>
        <taxon>Metazoa</taxon>
        <taxon>Chordata</taxon>
        <taxon>Craniata</taxon>
        <taxon>Vertebrata</taxon>
        <taxon>Euteleostomi</taxon>
        <taxon>Archelosauria</taxon>
        <taxon>Archosauria</taxon>
        <taxon>Dinosauria</taxon>
        <taxon>Saurischia</taxon>
        <taxon>Theropoda</taxon>
        <taxon>Coelurosauria</taxon>
        <taxon>Aves</taxon>
        <taxon>Neognathae</taxon>
        <taxon>Neoaves</taxon>
        <taxon>Telluraves</taxon>
        <taxon>Australaves</taxon>
        <taxon>Passeriformes</taxon>
        <taxon>Eurylaimidae</taxon>
        <taxon>Calyptomena</taxon>
    </lineage>
</organism>
<evidence type="ECO:0000313" key="19">
    <source>
        <dbReference type="Proteomes" id="UP000642973"/>
    </source>
</evidence>
<accession>A0A851BYE0</accession>
<sequence length="69" mass="7603">YGIFMEFLFGVCFVLGGLAVPFNPSPYYGVVGLVLVSVVGCEWLMSLSMSFVPLVLFLVYLGRMLVVFV</sequence>
<evidence type="ECO:0000313" key="18">
    <source>
        <dbReference type="EMBL" id="NWI49398.1"/>
    </source>
</evidence>
<keyword evidence="12" id="KW-0496">Mitochondrion</keyword>
<evidence type="ECO:0000256" key="3">
    <source>
        <dbReference type="ARBA" id="ARBA00012944"/>
    </source>
</evidence>
<dbReference type="InterPro" id="IPR050269">
    <property type="entry name" value="ComplexI_Subunit6"/>
</dbReference>
<reference evidence="18" key="1">
    <citation type="submission" date="2019-10" db="EMBL/GenBank/DDBJ databases">
        <title>Bird 10,000 Genomes (B10K) Project - Family phase.</title>
        <authorList>
            <person name="Zhang G."/>
        </authorList>
    </citation>
    <scope>NUCLEOTIDE SEQUENCE</scope>
    <source>
        <strain evidence="18">B10K-DU-002-55</strain>
        <tissue evidence="18">Muscle</tissue>
    </source>
</reference>
<keyword evidence="11" id="KW-0520">NAD</keyword>
<keyword evidence="17" id="KW-0732">Signal</keyword>
<proteinExistence type="inferred from homology"/>
<evidence type="ECO:0000256" key="14">
    <source>
        <dbReference type="ARBA" id="ARBA00031019"/>
    </source>
</evidence>
<name>A0A851BYE0_CALVR</name>
<feature type="signal peptide" evidence="17">
    <location>
        <begin position="1"/>
        <end position="19"/>
    </location>
</feature>
<dbReference type="PANTHER" id="PTHR11435">
    <property type="entry name" value="NADH UBIQUINONE OXIDOREDUCTASE SUBUNIT ND6"/>
    <property type="match status" value="1"/>
</dbReference>
<evidence type="ECO:0000256" key="6">
    <source>
        <dbReference type="ARBA" id="ARBA00022660"/>
    </source>
</evidence>
<keyword evidence="10 16" id="KW-1133">Transmembrane helix</keyword>
<dbReference type="EMBL" id="WEIV01001908">
    <property type="protein sequence ID" value="NWI49398.1"/>
    <property type="molecule type" value="Genomic_DNA"/>
</dbReference>
<feature type="transmembrane region" description="Helical" evidence="16">
    <location>
        <begin position="43"/>
        <end position="61"/>
    </location>
</feature>
<keyword evidence="19" id="KW-1185">Reference proteome</keyword>
<gene>
    <name evidence="18" type="primary">Mtnd6_0</name>
    <name evidence="18" type="ORF">CALVIR_R04008</name>
</gene>
<keyword evidence="8" id="KW-1278">Translocase</keyword>
<dbReference type="PANTHER" id="PTHR11435:SF1">
    <property type="entry name" value="NADH-UBIQUINONE OXIDOREDUCTASE CHAIN 6"/>
    <property type="match status" value="1"/>
</dbReference>
<evidence type="ECO:0000256" key="5">
    <source>
        <dbReference type="ARBA" id="ARBA00022448"/>
    </source>
</evidence>
<evidence type="ECO:0000256" key="15">
    <source>
        <dbReference type="ARBA" id="ARBA00049551"/>
    </source>
</evidence>
<evidence type="ECO:0000256" key="16">
    <source>
        <dbReference type="SAM" id="Phobius"/>
    </source>
</evidence>
<keyword evidence="13 16" id="KW-0472">Membrane</keyword>
<evidence type="ECO:0000256" key="13">
    <source>
        <dbReference type="ARBA" id="ARBA00023136"/>
    </source>
</evidence>
<evidence type="ECO:0000256" key="8">
    <source>
        <dbReference type="ARBA" id="ARBA00022967"/>
    </source>
</evidence>
<evidence type="ECO:0000256" key="4">
    <source>
        <dbReference type="ARBA" id="ARBA00021095"/>
    </source>
</evidence>
<evidence type="ECO:0000256" key="9">
    <source>
        <dbReference type="ARBA" id="ARBA00022982"/>
    </source>
</evidence>
<evidence type="ECO:0000256" key="12">
    <source>
        <dbReference type="ARBA" id="ARBA00023128"/>
    </source>
</evidence>